<dbReference type="PANTHER" id="PTHR36203:SF1">
    <property type="entry name" value="ASCORBATE-SPECIFIC PTS SYSTEM EIIA COMPONENT"/>
    <property type="match status" value="1"/>
</dbReference>
<keyword evidence="3" id="KW-0963">Cytoplasm</keyword>
<dbReference type="InterPro" id="IPR016152">
    <property type="entry name" value="PTrfase/Anion_transptr"/>
</dbReference>
<evidence type="ECO:0000313" key="13">
    <source>
        <dbReference type="Proteomes" id="UP000188603"/>
    </source>
</evidence>
<keyword evidence="2" id="KW-0813">Transport</keyword>
<protein>
    <recommendedName>
        <fullName evidence="9">Ascorbate-specific PTS system EIIA component</fullName>
    </recommendedName>
    <alternativeName>
        <fullName evidence="10">Ascorbate-specific phosphotransferase enzyme IIA component</fullName>
    </alternativeName>
</protein>
<evidence type="ECO:0000256" key="2">
    <source>
        <dbReference type="ARBA" id="ARBA00022448"/>
    </source>
</evidence>
<evidence type="ECO:0000256" key="7">
    <source>
        <dbReference type="ARBA" id="ARBA00022777"/>
    </source>
</evidence>
<comment type="subcellular location">
    <subcellularLocation>
        <location evidence="1">Cytoplasm</location>
    </subcellularLocation>
</comment>
<keyword evidence="5" id="KW-0808">Transferase</keyword>
<dbReference type="InterPro" id="IPR002178">
    <property type="entry name" value="PTS_EIIA_type-2_dom"/>
</dbReference>
<evidence type="ECO:0000259" key="11">
    <source>
        <dbReference type="PROSITE" id="PS51094"/>
    </source>
</evidence>
<accession>A0A1U9K875</accession>
<gene>
    <name evidence="12" type="ORF">B0W44_11250</name>
</gene>
<dbReference type="InterPro" id="IPR051351">
    <property type="entry name" value="Ascorbate-PTS_EIIA_comp"/>
</dbReference>
<dbReference type="Pfam" id="PF00359">
    <property type="entry name" value="PTS_EIIA_2"/>
    <property type="match status" value="1"/>
</dbReference>
<dbReference type="PROSITE" id="PS51094">
    <property type="entry name" value="PTS_EIIA_TYPE_2"/>
    <property type="match status" value="1"/>
</dbReference>
<keyword evidence="7" id="KW-0418">Kinase</keyword>
<evidence type="ECO:0000256" key="6">
    <source>
        <dbReference type="ARBA" id="ARBA00022683"/>
    </source>
</evidence>
<dbReference type="KEGG" id="ntr:B0W44_11250"/>
<dbReference type="Gene3D" id="3.40.930.10">
    <property type="entry name" value="Mannitol-specific EII, Chain A"/>
    <property type="match status" value="1"/>
</dbReference>
<name>A0A1U9K875_9BACL</name>
<feature type="domain" description="PTS EIIA type-2" evidence="11">
    <location>
        <begin position="4"/>
        <end position="147"/>
    </location>
</feature>
<dbReference type="Proteomes" id="UP000188603">
    <property type="component" value="Chromosome"/>
</dbReference>
<proteinExistence type="predicted"/>
<evidence type="ECO:0000256" key="9">
    <source>
        <dbReference type="ARBA" id="ARBA00041175"/>
    </source>
</evidence>
<comment type="function">
    <text evidence="8">The phosphoenolpyruvate-dependent sugar phosphotransferase system (sugar PTS), a major carbohydrate active transport system, catalyzes the phosphorylation of incoming sugar substrates concomitantly with their translocation across the cell membrane. The enzyme II UlaABC PTS system is involved in ascorbate transport.</text>
</comment>
<evidence type="ECO:0000256" key="10">
    <source>
        <dbReference type="ARBA" id="ARBA00042072"/>
    </source>
</evidence>
<keyword evidence="4" id="KW-0597">Phosphoprotein</keyword>
<reference evidence="12 13" key="1">
    <citation type="journal article" date="2015" name="Int. J. Syst. Evol. Microbiol.">
        <title>Novibacillus thermophilus gen. nov., sp. nov., a Gram-staining-negative and moderately thermophilic member of the family Thermoactinomycetaceae.</title>
        <authorList>
            <person name="Yang G."/>
            <person name="Chen J."/>
            <person name="Zhou S."/>
        </authorList>
    </citation>
    <scope>NUCLEOTIDE SEQUENCE [LARGE SCALE GENOMIC DNA]</scope>
    <source>
        <strain evidence="12 13">SG-1</strain>
    </source>
</reference>
<evidence type="ECO:0000313" key="12">
    <source>
        <dbReference type="EMBL" id="AQS56255.1"/>
    </source>
</evidence>
<dbReference type="EMBL" id="CP019699">
    <property type="protein sequence ID" value="AQS56255.1"/>
    <property type="molecule type" value="Genomic_DNA"/>
</dbReference>
<dbReference type="STRING" id="1471761.B0W44_11250"/>
<dbReference type="PANTHER" id="PTHR36203">
    <property type="entry name" value="ASCORBATE-SPECIFIC PTS SYSTEM EIIA COMPONENT"/>
    <property type="match status" value="1"/>
</dbReference>
<evidence type="ECO:0000256" key="1">
    <source>
        <dbReference type="ARBA" id="ARBA00004496"/>
    </source>
</evidence>
<dbReference type="SUPFAM" id="SSF55804">
    <property type="entry name" value="Phoshotransferase/anion transport protein"/>
    <property type="match status" value="1"/>
</dbReference>
<dbReference type="GO" id="GO:0009401">
    <property type="term" value="P:phosphoenolpyruvate-dependent sugar phosphotransferase system"/>
    <property type="evidence" value="ECO:0007669"/>
    <property type="project" value="UniProtKB-KW"/>
</dbReference>
<dbReference type="AlphaFoldDB" id="A0A1U9K875"/>
<keyword evidence="13" id="KW-1185">Reference proteome</keyword>
<dbReference type="RefSeq" id="WP_169835540.1">
    <property type="nucleotide sequence ID" value="NZ_CP019699.1"/>
</dbReference>
<evidence type="ECO:0000256" key="3">
    <source>
        <dbReference type="ARBA" id="ARBA00022490"/>
    </source>
</evidence>
<dbReference type="GO" id="GO:0005737">
    <property type="term" value="C:cytoplasm"/>
    <property type="evidence" value="ECO:0007669"/>
    <property type="project" value="UniProtKB-SubCell"/>
</dbReference>
<evidence type="ECO:0000256" key="8">
    <source>
        <dbReference type="ARBA" id="ARBA00037387"/>
    </source>
</evidence>
<organism evidence="12 13">
    <name type="scientific">Novibacillus thermophilus</name>
    <dbReference type="NCBI Taxonomy" id="1471761"/>
    <lineage>
        <taxon>Bacteria</taxon>
        <taxon>Bacillati</taxon>
        <taxon>Bacillota</taxon>
        <taxon>Bacilli</taxon>
        <taxon>Bacillales</taxon>
        <taxon>Thermoactinomycetaceae</taxon>
        <taxon>Novibacillus</taxon>
    </lineage>
</organism>
<evidence type="ECO:0000256" key="5">
    <source>
        <dbReference type="ARBA" id="ARBA00022679"/>
    </source>
</evidence>
<evidence type="ECO:0000256" key="4">
    <source>
        <dbReference type="ARBA" id="ARBA00022553"/>
    </source>
</evidence>
<keyword evidence="6" id="KW-0598">Phosphotransferase system</keyword>
<dbReference type="GO" id="GO:0016301">
    <property type="term" value="F:kinase activity"/>
    <property type="evidence" value="ECO:0007669"/>
    <property type="project" value="UniProtKB-KW"/>
</dbReference>
<sequence length="155" mass="17142">MLDQLLSEENIRVQEECQDWQAVVDRGAGILLAQGCIEAGYVSRIKDYLEEHGPYMVIAPGVVLLHARPEDGANGVCMSLMTLASPIAFGHAQNDPVDIVITFATPDDEQHVQALSQMTELLSDETSLRKLREAKEAEEVLNVVRPFVQKGGERR</sequence>